<dbReference type="RefSeq" id="XP_040709431.1">
    <property type="nucleotide sequence ID" value="XM_040853664.1"/>
</dbReference>
<dbReference type="STRING" id="1141098.A0A1Y2D748"/>
<dbReference type="AlphaFoldDB" id="A0A1Y2D748"/>
<dbReference type="EMBL" id="MCFJ01000030">
    <property type="protein sequence ID" value="ORY54984.1"/>
    <property type="molecule type" value="Genomic_DNA"/>
</dbReference>
<reference evidence="2 3" key="1">
    <citation type="submission" date="2016-07" db="EMBL/GenBank/DDBJ databases">
        <title>Pervasive Adenine N6-methylation of Active Genes in Fungi.</title>
        <authorList>
            <consortium name="DOE Joint Genome Institute"/>
            <person name="Mondo S.J."/>
            <person name="Dannebaum R.O."/>
            <person name="Kuo R.C."/>
            <person name="Labutti K."/>
            <person name="Haridas S."/>
            <person name="Kuo A."/>
            <person name="Salamov A."/>
            <person name="Ahrendt S.R."/>
            <person name="Lipzen A."/>
            <person name="Sullivan W."/>
            <person name="Andreopoulos W.B."/>
            <person name="Clum A."/>
            <person name="Lindquist E."/>
            <person name="Daum C."/>
            <person name="Ramamoorthy G.K."/>
            <person name="Gryganskyi A."/>
            <person name="Culley D."/>
            <person name="Magnuson J.K."/>
            <person name="James T.Y."/>
            <person name="O'Malley M.A."/>
            <person name="Stajich J.E."/>
            <person name="Spatafora J.W."/>
            <person name="Visel A."/>
            <person name="Grigoriev I.V."/>
        </authorList>
    </citation>
    <scope>NUCLEOTIDE SEQUENCE [LARGE SCALE GENOMIC DNA]</scope>
    <source>
        <strain evidence="2 3">CBS 129021</strain>
    </source>
</reference>
<dbReference type="Proteomes" id="UP000193689">
    <property type="component" value="Unassembled WGS sequence"/>
</dbReference>
<feature type="region of interest" description="Disordered" evidence="1">
    <location>
        <begin position="117"/>
        <end position="206"/>
    </location>
</feature>
<accession>A0A1Y2D748</accession>
<organism evidence="2 3">
    <name type="scientific">Pseudomassariella vexata</name>
    <dbReference type="NCBI Taxonomy" id="1141098"/>
    <lineage>
        <taxon>Eukaryota</taxon>
        <taxon>Fungi</taxon>
        <taxon>Dikarya</taxon>
        <taxon>Ascomycota</taxon>
        <taxon>Pezizomycotina</taxon>
        <taxon>Sordariomycetes</taxon>
        <taxon>Xylariomycetidae</taxon>
        <taxon>Amphisphaeriales</taxon>
        <taxon>Pseudomassariaceae</taxon>
        <taxon>Pseudomassariella</taxon>
    </lineage>
</organism>
<proteinExistence type="predicted"/>
<sequence>MAKSNLRKHYRAQGAIQSLRNVLSIRPSPSKPALKRSDNNANLSPPSRLVSGPQSPTELRKRTARQLFPAPVSFPRVDLGTPVLGQFEKQSSRDQSLQLVLGTPIISQVRLELGTPLPNLGQSLPPDQAPALPQGPFSTGRPERPKKRKKLPETPTKAQARAQQTVVRREHRARRRAGEDVSQTPTTSQLQEILQPAGMSRSNTSCQVPIRDQILVDDDQIIVSDDEDPASDN</sequence>
<name>A0A1Y2D748_9PEZI</name>
<gene>
    <name evidence="2" type="ORF">BCR38DRAFT_145527</name>
</gene>
<comment type="caution">
    <text evidence="2">The sequence shown here is derived from an EMBL/GenBank/DDBJ whole genome shotgun (WGS) entry which is preliminary data.</text>
</comment>
<dbReference type="GeneID" id="63769876"/>
<feature type="region of interest" description="Disordered" evidence="1">
    <location>
        <begin position="26"/>
        <end position="61"/>
    </location>
</feature>
<feature type="compositionally biased region" description="Polar residues" evidence="1">
    <location>
        <begin position="181"/>
        <end position="192"/>
    </location>
</feature>
<evidence type="ECO:0000256" key="1">
    <source>
        <dbReference type="SAM" id="MobiDB-lite"/>
    </source>
</evidence>
<protein>
    <submittedName>
        <fullName evidence="2">Uncharacterized protein</fullName>
    </submittedName>
</protein>
<dbReference type="OrthoDB" id="5049846at2759"/>
<evidence type="ECO:0000313" key="2">
    <source>
        <dbReference type="EMBL" id="ORY54984.1"/>
    </source>
</evidence>
<evidence type="ECO:0000313" key="3">
    <source>
        <dbReference type="Proteomes" id="UP000193689"/>
    </source>
</evidence>
<keyword evidence="3" id="KW-1185">Reference proteome</keyword>
<dbReference type="InParanoid" id="A0A1Y2D748"/>